<dbReference type="SUPFAM" id="SSF140453">
    <property type="entry name" value="EsxAB dimer-like"/>
    <property type="match status" value="1"/>
</dbReference>
<evidence type="ECO:0000313" key="1">
    <source>
        <dbReference type="EMBL" id="CCC45156.1"/>
    </source>
</evidence>
<evidence type="ECO:0000313" key="2">
    <source>
        <dbReference type="Proteomes" id="UP000008896"/>
    </source>
</evidence>
<evidence type="ECO:0008006" key="3">
    <source>
        <dbReference type="Google" id="ProtNLM"/>
    </source>
</evidence>
<dbReference type="InterPro" id="IPR036689">
    <property type="entry name" value="ESAT-6-like_sf"/>
</dbReference>
<dbReference type="RefSeq" id="WP_014001427.1">
    <property type="nucleotide sequence ID" value="NC_015848.1"/>
</dbReference>
<proteinExistence type="predicted"/>
<sequence length="108" mass="11664">MLRIDPEQWMHSATRVTTQGESLATGHLSSDYRMQAAQFGWQGASAMALNAKLDDWLEASRALLTRIGDHAYGLREAAFQHAEAEAERARALARLGVSADAVAGPRGA</sequence>
<reference evidence="1 2" key="1">
    <citation type="journal article" date="2012" name="PLoS Negl. Trop. Dis.">
        <title>The Genome of Mycobacterium Africanum West African 2 Reveals a Lineage-Specific Locus and Genome Erosion Common to the M. tuberculosis Complex.</title>
        <authorList>
            <person name="Bentley S.D."/>
            <person name="Comas I."/>
            <person name="Bryant J.M."/>
            <person name="Walker D."/>
            <person name="Smith N.H."/>
            <person name="Harris S.R."/>
            <person name="Thurston S."/>
            <person name="Gagneux S."/>
            <person name="Wood J."/>
            <person name="Antonio M."/>
            <person name="Quail M.A."/>
            <person name="Gehre F."/>
            <person name="Adegbola R.A."/>
            <person name="Parkhill J."/>
            <person name="de Jong B.C."/>
        </authorList>
    </citation>
    <scope>NUCLEOTIDE SEQUENCE [LARGE SCALE GENOMIC DNA]</scope>
    <source>
        <strain evidence="1 2">CIPT 140010059</strain>
    </source>
</reference>
<protein>
    <recommendedName>
        <fullName evidence="3">WXG100 family type VII secretion target</fullName>
    </recommendedName>
</protein>
<organism evidence="1 2">
    <name type="scientific">Mycobacterium canettii (strain CIPT 140010059)</name>
    <dbReference type="NCBI Taxonomy" id="1048245"/>
    <lineage>
        <taxon>Bacteria</taxon>
        <taxon>Bacillati</taxon>
        <taxon>Actinomycetota</taxon>
        <taxon>Actinomycetes</taxon>
        <taxon>Mycobacteriales</taxon>
        <taxon>Mycobacteriaceae</taxon>
        <taxon>Mycobacterium</taxon>
        <taxon>Mycobacterium tuberculosis complex</taxon>
    </lineage>
</organism>
<accession>A0AB72XNC2</accession>
<dbReference type="GeneID" id="45426786"/>
<dbReference type="KEGG" id="mce:MCAN_28251"/>
<dbReference type="Gene3D" id="1.10.287.1060">
    <property type="entry name" value="ESAT-6-like"/>
    <property type="match status" value="1"/>
</dbReference>
<reference evidence="1 2" key="2">
    <citation type="journal article" date="2013" name="Nat. Genet.">
        <title>Genomic analysis of smooth tubercle bacilli provides insights into ancestry and pathoadaptation of Mycobacterium tuberculosis.</title>
        <authorList>
            <person name="Supply P."/>
            <person name="Marceau M."/>
            <person name="Mangenot S."/>
            <person name="Roche D."/>
            <person name="Rouanet C."/>
            <person name="Khanna V."/>
            <person name="Majlessi L."/>
            <person name="Criscuolo A."/>
            <person name="Tap J."/>
            <person name="Pawlik A."/>
            <person name="Fiette L."/>
            <person name="Orgeur M."/>
            <person name="Fabre M."/>
            <person name="Parmentier C."/>
            <person name="Frigui W."/>
            <person name="Simeone R."/>
            <person name="Boritsch E.C."/>
            <person name="Debrie A.S."/>
            <person name="Willery E."/>
            <person name="Walker D."/>
            <person name="Quail M.A."/>
            <person name="Ma L."/>
            <person name="Bouchier C."/>
            <person name="Salvignol G."/>
            <person name="Sayes F."/>
            <person name="Cascioferro A."/>
            <person name="Seemann T."/>
            <person name="Barbe V."/>
            <person name="Locht C."/>
            <person name="Gutierrez M.C."/>
            <person name="Leclerc C."/>
            <person name="Bentley S.D."/>
            <person name="Stinear T.P."/>
            <person name="Brisse S."/>
            <person name="Medigue C."/>
            <person name="Parkhill J."/>
            <person name="Cruveiller S."/>
            <person name="Brosch R."/>
        </authorList>
    </citation>
    <scope>NUCLEOTIDE SEQUENCE [LARGE SCALE GENOMIC DNA]</scope>
    <source>
        <strain evidence="1 2">CIPT 140010059</strain>
    </source>
</reference>
<dbReference type="EMBL" id="HE572590">
    <property type="protein sequence ID" value="CCC45156.1"/>
    <property type="molecule type" value="Genomic_DNA"/>
</dbReference>
<name>A0AB72XNC2_MYCCP</name>
<dbReference type="Proteomes" id="UP000008896">
    <property type="component" value="Chromosome"/>
</dbReference>
<dbReference type="AlphaFoldDB" id="A0AB72XNC2"/>
<gene>
    <name evidence="1" type="ordered locus">MCAN_28251</name>
</gene>